<feature type="compositionally biased region" description="Low complexity" evidence="1">
    <location>
        <begin position="288"/>
        <end position="297"/>
    </location>
</feature>
<dbReference type="GO" id="GO:0072583">
    <property type="term" value="P:clathrin-dependent endocytosis"/>
    <property type="evidence" value="ECO:0007669"/>
    <property type="project" value="InterPro"/>
</dbReference>
<feature type="region of interest" description="Disordered" evidence="1">
    <location>
        <begin position="24"/>
        <end position="77"/>
    </location>
</feature>
<feature type="compositionally biased region" description="Basic and acidic residues" evidence="1">
    <location>
        <begin position="31"/>
        <end position="45"/>
    </location>
</feature>
<accession>A0A7I4C5N0</accession>
<sequence>MVMQPPQSFLTTMEDYVKEAPRAGATLMLKNEPEYGDRSPPRAPEEEAPPSYKEEEYEDASPEAPVPVPEEAPPAQAEPAVVEPVGDLLGLDEDLPDASALENANALALAIIPEGQSANGNAGPTFDVNDPAGWELALVTNPTDTATAAANHSKLAGGFDKLTLDSLYDDALQKRGPNGAVPNSYNMGMNSAAPNPFQAPGMPPQHMDPFMASGQYAPTTNVQMQMMQQQQALMMQQQAMGMGMAAGTPNPFGNPYGGGVPGQYPYGAPQPAPIPGQLALPAPPPAYSNPFGNPGLL</sequence>
<feature type="region of interest" description="Disordered" evidence="1">
    <location>
        <begin position="275"/>
        <end position="297"/>
    </location>
</feature>
<dbReference type="EnsemblPlants" id="Pp3c21_20120V3.2">
    <property type="protein sequence ID" value="Pp3c21_20120V3.2"/>
    <property type="gene ID" value="Pp3c21_20120"/>
</dbReference>
<proteinExistence type="predicted"/>
<evidence type="ECO:0008006" key="4">
    <source>
        <dbReference type="Google" id="ProtNLM"/>
    </source>
</evidence>
<dbReference type="EMBL" id="ABEU02000021">
    <property type="status" value="NOT_ANNOTATED_CDS"/>
    <property type="molecule type" value="Genomic_DNA"/>
</dbReference>
<evidence type="ECO:0000313" key="2">
    <source>
        <dbReference type="EnsemblPlants" id="Pp3c21_20120V3.2"/>
    </source>
</evidence>
<gene>
    <name evidence="2" type="primary">LOC112274207</name>
</gene>
<reference evidence="2 3" key="1">
    <citation type="journal article" date="2008" name="Science">
        <title>The Physcomitrella genome reveals evolutionary insights into the conquest of land by plants.</title>
        <authorList>
            <person name="Rensing S."/>
            <person name="Lang D."/>
            <person name="Zimmer A."/>
            <person name="Terry A."/>
            <person name="Salamov A."/>
            <person name="Shapiro H."/>
            <person name="Nishiyama T."/>
            <person name="Perroud P.-F."/>
            <person name="Lindquist E."/>
            <person name="Kamisugi Y."/>
            <person name="Tanahashi T."/>
            <person name="Sakakibara K."/>
            <person name="Fujita T."/>
            <person name="Oishi K."/>
            <person name="Shin-I T."/>
            <person name="Kuroki Y."/>
            <person name="Toyoda A."/>
            <person name="Suzuki Y."/>
            <person name="Hashimoto A."/>
            <person name="Yamaguchi K."/>
            <person name="Sugano A."/>
            <person name="Kohara Y."/>
            <person name="Fujiyama A."/>
            <person name="Anterola A."/>
            <person name="Aoki S."/>
            <person name="Ashton N."/>
            <person name="Barbazuk W.B."/>
            <person name="Barker E."/>
            <person name="Bennetzen J."/>
            <person name="Bezanilla M."/>
            <person name="Blankenship R."/>
            <person name="Cho S.H."/>
            <person name="Dutcher S."/>
            <person name="Estelle M."/>
            <person name="Fawcett J.A."/>
            <person name="Gundlach H."/>
            <person name="Hanada K."/>
            <person name="Heyl A."/>
            <person name="Hicks K.A."/>
            <person name="Hugh J."/>
            <person name="Lohr M."/>
            <person name="Mayer K."/>
            <person name="Melkozernov A."/>
            <person name="Murata T."/>
            <person name="Nelson D."/>
            <person name="Pils B."/>
            <person name="Prigge M."/>
            <person name="Reiss B."/>
            <person name="Renner T."/>
            <person name="Rombauts S."/>
            <person name="Rushton P."/>
            <person name="Sanderfoot A."/>
            <person name="Schween G."/>
            <person name="Shiu S.-H."/>
            <person name="Stueber K."/>
            <person name="Theodoulou F.L."/>
            <person name="Tu H."/>
            <person name="Van de Peer Y."/>
            <person name="Verrier P.J."/>
            <person name="Waters E."/>
            <person name="Wood A."/>
            <person name="Yang L."/>
            <person name="Cove D."/>
            <person name="Cuming A."/>
            <person name="Hasebe M."/>
            <person name="Lucas S."/>
            <person name="Mishler D.B."/>
            <person name="Reski R."/>
            <person name="Grigoriev I."/>
            <person name="Quatrano R.S."/>
            <person name="Boore J.L."/>
        </authorList>
    </citation>
    <scope>NUCLEOTIDE SEQUENCE [LARGE SCALE GENOMIC DNA]</scope>
    <source>
        <strain evidence="2 3">cv. Gransden 2004</strain>
    </source>
</reference>
<organism evidence="2 3">
    <name type="scientific">Physcomitrium patens</name>
    <name type="common">Spreading-leaved earth moss</name>
    <name type="synonym">Physcomitrella patens</name>
    <dbReference type="NCBI Taxonomy" id="3218"/>
    <lineage>
        <taxon>Eukaryota</taxon>
        <taxon>Viridiplantae</taxon>
        <taxon>Streptophyta</taxon>
        <taxon>Embryophyta</taxon>
        <taxon>Bryophyta</taxon>
        <taxon>Bryophytina</taxon>
        <taxon>Bryopsida</taxon>
        <taxon>Funariidae</taxon>
        <taxon>Funariales</taxon>
        <taxon>Funariaceae</taxon>
        <taxon>Physcomitrium</taxon>
    </lineage>
</organism>
<keyword evidence="3" id="KW-1185">Reference proteome</keyword>
<dbReference type="InterPro" id="IPR045192">
    <property type="entry name" value="AP180-like"/>
</dbReference>
<dbReference type="PANTHER" id="PTHR22951">
    <property type="entry name" value="CLATHRIN ASSEMBLY PROTEIN"/>
    <property type="match status" value="1"/>
</dbReference>
<name>A0A7I4C5N0_PHYPA</name>
<protein>
    <recommendedName>
        <fullName evidence="4">Clathrin assembly protein</fullName>
    </recommendedName>
</protein>
<dbReference type="PANTHER" id="PTHR22951:SF5">
    <property type="entry name" value="PHOSPHATIDYLINOSITOL-BINDING CLATHRIN ASSEMBLY PROTEIN LAP"/>
    <property type="match status" value="1"/>
</dbReference>
<reference evidence="2" key="3">
    <citation type="submission" date="2020-12" db="UniProtKB">
        <authorList>
            <consortium name="EnsemblPlants"/>
        </authorList>
    </citation>
    <scope>IDENTIFICATION</scope>
</reference>
<dbReference type="Proteomes" id="UP000006727">
    <property type="component" value="Chromosome 21"/>
</dbReference>
<dbReference type="AlphaFoldDB" id="A0A7I4C5N0"/>
<dbReference type="Gramene" id="Pp3c21_20120V3.2">
    <property type="protein sequence ID" value="Pp3c21_20120V3.2"/>
    <property type="gene ID" value="Pp3c21_20120"/>
</dbReference>
<reference evidence="2 3" key="2">
    <citation type="journal article" date="2018" name="Plant J.">
        <title>The Physcomitrella patens chromosome-scale assembly reveals moss genome structure and evolution.</title>
        <authorList>
            <person name="Lang D."/>
            <person name="Ullrich K.K."/>
            <person name="Murat F."/>
            <person name="Fuchs J."/>
            <person name="Jenkins J."/>
            <person name="Haas F.B."/>
            <person name="Piednoel M."/>
            <person name="Gundlach H."/>
            <person name="Van Bel M."/>
            <person name="Meyberg R."/>
            <person name="Vives C."/>
            <person name="Morata J."/>
            <person name="Symeonidi A."/>
            <person name="Hiss M."/>
            <person name="Muchero W."/>
            <person name="Kamisugi Y."/>
            <person name="Saleh O."/>
            <person name="Blanc G."/>
            <person name="Decker E.L."/>
            <person name="van Gessel N."/>
            <person name="Grimwood J."/>
            <person name="Hayes R.D."/>
            <person name="Graham S.W."/>
            <person name="Gunter L.E."/>
            <person name="McDaniel S.F."/>
            <person name="Hoernstein S.N.W."/>
            <person name="Larsson A."/>
            <person name="Li F.W."/>
            <person name="Perroud P.F."/>
            <person name="Phillips J."/>
            <person name="Ranjan P."/>
            <person name="Rokshar D.S."/>
            <person name="Rothfels C.J."/>
            <person name="Schneider L."/>
            <person name="Shu S."/>
            <person name="Stevenson D.W."/>
            <person name="Thummler F."/>
            <person name="Tillich M."/>
            <person name="Villarreal Aguilar J.C."/>
            <person name="Widiez T."/>
            <person name="Wong G.K."/>
            <person name="Wymore A."/>
            <person name="Zhang Y."/>
            <person name="Zimmer A.D."/>
            <person name="Quatrano R.S."/>
            <person name="Mayer K.F.X."/>
            <person name="Goodstein D."/>
            <person name="Casacuberta J.M."/>
            <person name="Vandepoele K."/>
            <person name="Reski R."/>
            <person name="Cuming A.C."/>
            <person name="Tuskan G.A."/>
            <person name="Maumus F."/>
            <person name="Salse J."/>
            <person name="Schmutz J."/>
            <person name="Rensing S.A."/>
        </authorList>
    </citation>
    <scope>NUCLEOTIDE SEQUENCE [LARGE SCALE GENOMIC DNA]</scope>
    <source>
        <strain evidence="2 3">cv. Gransden 2004</strain>
    </source>
</reference>
<dbReference type="GO" id="GO:0048268">
    <property type="term" value="P:clathrin coat assembly"/>
    <property type="evidence" value="ECO:0007669"/>
    <property type="project" value="InterPro"/>
</dbReference>
<evidence type="ECO:0000313" key="3">
    <source>
        <dbReference type="Proteomes" id="UP000006727"/>
    </source>
</evidence>
<evidence type="ECO:0000256" key="1">
    <source>
        <dbReference type="SAM" id="MobiDB-lite"/>
    </source>
</evidence>